<gene>
    <name evidence="3" type="ORF">GCWU000324_01811</name>
</gene>
<sequence length="338" mass="37883">MKKSRTQRPQSPLIRRLLYFWLPLAALLLGMGYFSQARYNPAKEAKAGLDRLNYWRTQAGLQPLAPNPQLQKAAQNHANYLSRHPEGHNETQRSHPSYTGAAPQTRAAAAGYSAGVAENLTISNFARSGRTSTDSLMTALYHRLALLTPTHNEAGAAWVRGKYTAFVVEQGSSHERELCAQADQLAQNRSRYLLTLPCNGERTSIPLDELPPEHLAPVKFPIGNNIDPSYDGKENPNPMPTRNPVGNPVSIAFYGNQAPITLHRFTLRSSHGEIANPTILTAASDPNHQLQPNEFALFAPKPLDYNTEYTAQFVYSQNGKQHTETWTFRTRKKRHWFE</sequence>
<accession>C4GIE1</accession>
<comment type="caution">
    <text evidence="3">The sequence shown here is derived from an EMBL/GenBank/DDBJ whole genome shotgun (WGS) entry which is preliminary data.</text>
</comment>
<organism evidence="3 4">
    <name type="scientific">Kingella oralis ATCC 51147</name>
    <dbReference type="NCBI Taxonomy" id="629741"/>
    <lineage>
        <taxon>Bacteria</taxon>
        <taxon>Pseudomonadati</taxon>
        <taxon>Pseudomonadota</taxon>
        <taxon>Betaproteobacteria</taxon>
        <taxon>Neisseriales</taxon>
        <taxon>Neisseriaceae</taxon>
        <taxon>Kingella</taxon>
    </lineage>
</organism>
<keyword evidence="4" id="KW-1185">Reference proteome</keyword>
<feature type="domain" description="SCP" evidence="2">
    <location>
        <begin position="49"/>
        <end position="166"/>
    </location>
</feature>
<dbReference type="InterPro" id="IPR035940">
    <property type="entry name" value="CAP_sf"/>
</dbReference>
<reference evidence="3" key="1">
    <citation type="submission" date="2009-04" db="EMBL/GenBank/DDBJ databases">
        <authorList>
            <person name="Weinstock G."/>
            <person name="Sodergren E."/>
            <person name="Clifton S."/>
            <person name="Fulton L."/>
            <person name="Fulton B."/>
            <person name="Courtney L."/>
            <person name="Fronick C."/>
            <person name="Harrison M."/>
            <person name="Strong C."/>
            <person name="Farmer C."/>
            <person name="Delahaunty K."/>
            <person name="Markovic C."/>
            <person name="Hall O."/>
            <person name="Minx P."/>
            <person name="Tomlinson C."/>
            <person name="Mitreva M."/>
            <person name="Nelson J."/>
            <person name="Hou S."/>
            <person name="Wollam A."/>
            <person name="Pepin K.H."/>
            <person name="Johnson M."/>
            <person name="Bhonagiri V."/>
            <person name="Nash W.E."/>
            <person name="Warren W."/>
            <person name="Chinwalla A."/>
            <person name="Mardis E.R."/>
            <person name="Wilson R.K."/>
        </authorList>
    </citation>
    <scope>NUCLEOTIDE SEQUENCE [LARGE SCALE GENOMIC DNA]</scope>
    <source>
        <strain evidence="3">ATCC 51147</strain>
    </source>
</reference>
<dbReference type="EMBL" id="ACJW02000003">
    <property type="protein sequence ID" value="EEP67563.1"/>
    <property type="molecule type" value="Genomic_DNA"/>
</dbReference>
<feature type="compositionally biased region" description="Basic and acidic residues" evidence="1">
    <location>
        <begin position="83"/>
        <end position="93"/>
    </location>
</feature>
<evidence type="ECO:0000259" key="2">
    <source>
        <dbReference type="Pfam" id="PF00188"/>
    </source>
</evidence>
<dbReference type="STRING" id="629741.GCWU000324_01811"/>
<protein>
    <submittedName>
        <fullName evidence="3">SCP-like protein</fullName>
    </submittedName>
</protein>
<dbReference type="SUPFAM" id="SSF55797">
    <property type="entry name" value="PR-1-like"/>
    <property type="match status" value="1"/>
</dbReference>
<dbReference type="InterPro" id="IPR014044">
    <property type="entry name" value="CAP_dom"/>
</dbReference>
<evidence type="ECO:0000313" key="3">
    <source>
        <dbReference type="EMBL" id="EEP67563.1"/>
    </source>
</evidence>
<evidence type="ECO:0000256" key="1">
    <source>
        <dbReference type="SAM" id="MobiDB-lite"/>
    </source>
</evidence>
<dbReference type="Pfam" id="PF00188">
    <property type="entry name" value="CAP"/>
    <property type="match status" value="1"/>
</dbReference>
<dbReference type="CDD" id="cd05379">
    <property type="entry name" value="CAP_bacterial"/>
    <property type="match status" value="1"/>
</dbReference>
<dbReference type="PANTHER" id="PTHR31157">
    <property type="entry name" value="SCP DOMAIN-CONTAINING PROTEIN"/>
    <property type="match status" value="1"/>
</dbReference>
<dbReference type="PANTHER" id="PTHR31157:SF1">
    <property type="entry name" value="SCP DOMAIN-CONTAINING PROTEIN"/>
    <property type="match status" value="1"/>
</dbReference>
<dbReference type="HOGENOM" id="CLU_052497_0_0_4"/>
<dbReference type="AlphaFoldDB" id="C4GIE1"/>
<proteinExistence type="predicted"/>
<evidence type="ECO:0000313" key="4">
    <source>
        <dbReference type="Proteomes" id="UP000003009"/>
    </source>
</evidence>
<dbReference type="OrthoDB" id="5372233at2"/>
<dbReference type="Gene3D" id="3.40.33.10">
    <property type="entry name" value="CAP"/>
    <property type="match status" value="1"/>
</dbReference>
<name>C4GIE1_9NEIS</name>
<dbReference type="Proteomes" id="UP000003009">
    <property type="component" value="Unassembled WGS sequence"/>
</dbReference>
<feature type="region of interest" description="Disordered" evidence="1">
    <location>
        <begin position="82"/>
        <end position="103"/>
    </location>
</feature>